<dbReference type="Proteomes" id="UP000235116">
    <property type="component" value="Chromosome"/>
</dbReference>
<dbReference type="OrthoDB" id="9785707at2"/>
<protein>
    <submittedName>
        <fullName evidence="4">DNA-protecting protein DprA</fullName>
    </submittedName>
</protein>
<dbReference type="PANTHER" id="PTHR43022">
    <property type="entry name" value="PROTEIN SMF"/>
    <property type="match status" value="1"/>
</dbReference>
<dbReference type="InterPro" id="IPR057666">
    <property type="entry name" value="DrpA_SLOG"/>
</dbReference>
<comment type="similarity">
    <text evidence="1">Belongs to the DprA/Smf family.</text>
</comment>
<dbReference type="GO" id="GO:0009294">
    <property type="term" value="P:DNA-mediated transformation"/>
    <property type="evidence" value="ECO:0007669"/>
    <property type="project" value="InterPro"/>
</dbReference>
<dbReference type="PANTHER" id="PTHR43022:SF1">
    <property type="entry name" value="PROTEIN SMF"/>
    <property type="match status" value="1"/>
</dbReference>
<dbReference type="Gene3D" id="3.40.50.450">
    <property type="match status" value="1"/>
</dbReference>
<dbReference type="AlphaFoldDB" id="A0A2K9LRF4"/>
<gene>
    <name evidence="4" type="primary">dprA</name>
    <name evidence="4" type="ORF">Kalk_11380</name>
</gene>
<dbReference type="InterPro" id="IPR003488">
    <property type="entry name" value="DprA"/>
</dbReference>
<dbReference type="EMBL" id="CP022684">
    <property type="protein sequence ID" value="AUM14919.1"/>
    <property type="molecule type" value="Genomic_DNA"/>
</dbReference>
<dbReference type="NCBIfam" id="TIGR00732">
    <property type="entry name" value="dprA"/>
    <property type="match status" value="1"/>
</dbReference>
<accession>A0A2K9LRF4</accession>
<proteinExistence type="inferred from homology"/>
<evidence type="ECO:0000259" key="3">
    <source>
        <dbReference type="Pfam" id="PF17782"/>
    </source>
</evidence>
<dbReference type="Pfam" id="PF02481">
    <property type="entry name" value="DNA_processg_A"/>
    <property type="match status" value="1"/>
</dbReference>
<evidence type="ECO:0000259" key="2">
    <source>
        <dbReference type="Pfam" id="PF02481"/>
    </source>
</evidence>
<keyword evidence="5" id="KW-1185">Reference proteome</keyword>
<name>A0A2K9LRF4_9GAMM</name>
<reference evidence="5" key="1">
    <citation type="submission" date="2017-08" db="EMBL/GenBank/DDBJ databases">
        <title>Direct submision.</title>
        <authorList>
            <person name="Kim S.-J."/>
            <person name="Rhee S.-K."/>
        </authorList>
    </citation>
    <scope>NUCLEOTIDE SEQUENCE [LARGE SCALE GENOMIC DNA]</scope>
    <source>
        <strain evidence="5">GI5</strain>
    </source>
</reference>
<evidence type="ECO:0000313" key="5">
    <source>
        <dbReference type="Proteomes" id="UP000235116"/>
    </source>
</evidence>
<dbReference type="InterPro" id="IPR036388">
    <property type="entry name" value="WH-like_DNA-bd_sf"/>
</dbReference>
<dbReference type="InterPro" id="IPR041614">
    <property type="entry name" value="DprA_WH"/>
</dbReference>
<dbReference type="SUPFAM" id="SSF102405">
    <property type="entry name" value="MCP/YpsA-like"/>
    <property type="match status" value="1"/>
</dbReference>
<dbReference type="Pfam" id="PF17782">
    <property type="entry name" value="WHD_DprA"/>
    <property type="match status" value="1"/>
</dbReference>
<feature type="domain" description="DprA winged helix" evidence="3">
    <location>
        <begin position="318"/>
        <end position="370"/>
    </location>
</feature>
<evidence type="ECO:0000256" key="1">
    <source>
        <dbReference type="ARBA" id="ARBA00006525"/>
    </source>
</evidence>
<feature type="domain" description="Smf/DprA SLOG" evidence="2">
    <location>
        <begin position="85"/>
        <end position="293"/>
    </location>
</feature>
<sequence>MEELPYWLALWRISGIGPSHFRLITDRYHSMIAFFSLSDAELASLGLNTRQRNQIRGFQRGSERALLEGVTQDLDWLEQSAQHHILTWASDDYPPLLREIQGSPPILFVRGDAGLLSLPQIAIVGSRHSSRQGQKIAQDFASCFSSNGFITTSGLALGIDASAHAGALLGGGKTIAVLAHGLDDIYPNRNRSLGKEIIEQGALVSEFPIGVSPRAEFFPRRNRIISGLSLGVLVVEAAIKSGSLITAHEAVDQGREVFAIPGSINDPLAKGCHALIRNGARLVETAQQVVDELMPLLGFMQQQAMPHAEENLLHDQYDSQSPEGLLLAALEYDPTPVDQLVGLTGLCVADISSALVMLEIDGVVQQQQGGYSRV</sequence>
<evidence type="ECO:0000313" key="4">
    <source>
        <dbReference type="EMBL" id="AUM14919.1"/>
    </source>
</evidence>
<organism evidence="4 5">
    <name type="scientific">Ketobacter alkanivorans</name>
    <dbReference type="NCBI Taxonomy" id="1917421"/>
    <lineage>
        <taxon>Bacteria</taxon>
        <taxon>Pseudomonadati</taxon>
        <taxon>Pseudomonadota</taxon>
        <taxon>Gammaproteobacteria</taxon>
        <taxon>Pseudomonadales</taxon>
        <taxon>Ketobacteraceae</taxon>
        <taxon>Ketobacter</taxon>
    </lineage>
</organism>
<dbReference type="KEGG" id="kak:Kalk_11380"/>
<dbReference type="Gene3D" id="1.10.10.10">
    <property type="entry name" value="Winged helix-like DNA-binding domain superfamily/Winged helix DNA-binding domain"/>
    <property type="match status" value="1"/>
</dbReference>